<organism evidence="2 3">
    <name type="scientific">Tunturiibacter lichenicola</name>
    <dbReference type="NCBI Taxonomy" id="2051959"/>
    <lineage>
        <taxon>Bacteria</taxon>
        <taxon>Pseudomonadati</taxon>
        <taxon>Acidobacteriota</taxon>
        <taxon>Terriglobia</taxon>
        <taxon>Terriglobales</taxon>
        <taxon>Acidobacteriaceae</taxon>
        <taxon>Tunturiibacter</taxon>
    </lineage>
</organism>
<evidence type="ECO:0000259" key="1">
    <source>
        <dbReference type="Pfam" id="PF14082"/>
    </source>
</evidence>
<comment type="caution">
    <text evidence="2">The sequence shown here is derived from an EMBL/GenBank/DDBJ whole genome shotgun (WGS) entry which is preliminary data.</text>
</comment>
<dbReference type="Proteomes" id="UP000534186">
    <property type="component" value="Unassembled WGS sequence"/>
</dbReference>
<gene>
    <name evidence="2" type="ORF">HDF12_001792</name>
</gene>
<dbReference type="AlphaFoldDB" id="A0A7Y9NLH5"/>
<proteinExistence type="predicted"/>
<accession>A0A7Y9NLH5</accession>
<protein>
    <recommendedName>
        <fullName evidence="1">Shedu protein SduA C-terminal domain-containing protein</fullName>
    </recommendedName>
</protein>
<dbReference type="EMBL" id="JACCCV010000001">
    <property type="protein sequence ID" value="NYF51427.1"/>
    <property type="molecule type" value="Genomic_DNA"/>
</dbReference>
<name>A0A7Y9NLH5_9BACT</name>
<reference evidence="2 3" key="1">
    <citation type="submission" date="2020-07" db="EMBL/GenBank/DDBJ databases">
        <title>Genomic Encyclopedia of Type Strains, Phase IV (KMG-V): Genome sequencing to study the core and pangenomes of soil and plant-associated prokaryotes.</title>
        <authorList>
            <person name="Whitman W."/>
        </authorList>
    </citation>
    <scope>NUCLEOTIDE SEQUENCE [LARGE SCALE GENOMIC DNA]</scope>
    <source>
        <strain evidence="2 3">M8UP30</strain>
    </source>
</reference>
<dbReference type="Pfam" id="PF14082">
    <property type="entry name" value="SduA_C"/>
    <property type="match status" value="1"/>
</dbReference>
<feature type="domain" description="Shedu protein SduA C-terminal" evidence="1">
    <location>
        <begin position="201"/>
        <end position="378"/>
    </location>
</feature>
<dbReference type="InterPro" id="IPR025359">
    <property type="entry name" value="SduA_C"/>
</dbReference>
<evidence type="ECO:0000313" key="2">
    <source>
        <dbReference type="EMBL" id="NYF51427.1"/>
    </source>
</evidence>
<evidence type="ECO:0000313" key="3">
    <source>
        <dbReference type="Proteomes" id="UP000534186"/>
    </source>
</evidence>
<sequence>MSENYDYFRRRLPNKTYISRKFPETASDEDSRSLRIAYKVFDTDGGISLIRRLGETIIQKSPAERNQIKATFYEDDRSLSRLTIQKFIRKGTSPQELYFSFGPAEILRLFRFIQSLQKVPLLDGQTMSVTDDELEKILLSSDQVRRLVSENQPLVLEMLRSEITPSDIVALSYRKKQLDRFHKLLFDPAYFKEQASDLNKTEEALWQAFFEENKWVFGYGLTYLFLSSLDGSKLEQTVAGSDIWGKGKRADALMKTRGAIEALCFVEIKKHTTSLLKSAQYRSECWVPSDELAGGVAQSQITVANTLKRVVEKFETTDEDGNLTGEQVFSYQPRSFLVVGSLSEFQSSNGTNSKKYRSFELYRRNTARPEIITFDELYERARFIVASEEQA</sequence>